<feature type="transmembrane region" description="Helical" evidence="2">
    <location>
        <begin position="12"/>
        <end position="32"/>
    </location>
</feature>
<keyword evidence="2" id="KW-0812">Transmembrane</keyword>
<feature type="transmembrane region" description="Helical" evidence="2">
    <location>
        <begin position="100"/>
        <end position="131"/>
    </location>
</feature>
<dbReference type="OrthoDB" id="3743401at2"/>
<accession>A0A554S867</accession>
<feature type="transmembrane region" description="Helical" evidence="2">
    <location>
        <begin position="254"/>
        <end position="275"/>
    </location>
</feature>
<evidence type="ECO:0000256" key="1">
    <source>
        <dbReference type="SAM" id="MobiDB-lite"/>
    </source>
</evidence>
<dbReference type="RefSeq" id="WP_143913636.1">
    <property type="nucleotide sequence ID" value="NZ_VLNT01000008.1"/>
</dbReference>
<evidence type="ECO:0000256" key="2">
    <source>
        <dbReference type="SAM" id="Phobius"/>
    </source>
</evidence>
<dbReference type="Proteomes" id="UP000316988">
    <property type="component" value="Unassembled WGS sequence"/>
</dbReference>
<keyword evidence="4" id="KW-1185">Reference proteome</keyword>
<dbReference type="EMBL" id="VLNT01000008">
    <property type="protein sequence ID" value="TSD62523.1"/>
    <property type="molecule type" value="Genomic_DNA"/>
</dbReference>
<feature type="transmembrane region" description="Helical" evidence="2">
    <location>
        <begin position="196"/>
        <end position="221"/>
    </location>
</feature>
<feature type="region of interest" description="Disordered" evidence="1">
    <location>
        <begin position="150"/>
        <end position="177"/>
    </location>
</feature>
<sequence length="332" mass="35130">MAAPRPRSVTLACLYAGCGAAFAFIILVSQLGSWGSIQMQEQIEQLLAEPPLSATSLSVDTTMEWLRWMVLVGVVGTIATMVFAIFAFRGDRGSRIGLTVLCSLAALLFVTMGLVGILPALLAAMCVGMLWQRESRRYFAGEEPPVELGAAPSVTAPQSQTPPPVQEQRPSAQQGYAQSVAPAPSARAARPKPVTAALLVTGIGSVMVAGVAALLLLTVFVGGRAEVERAWQDQGMLSDMIAESGFTVDDLMRLMLVSAAGWLLLSLVGMAVTAWAFAHRSPVARIALVVVCVLTIAASIVFFPVGLPWTAAAVVVIVLAHRQEARAWYRGV</sequence>
<keyword evidence="2" id="KW-1133">Transmembrane helix</keyword>
<name>A0A554S867_9ACTN</name>
<evidence type="ECO:0000313" key="3">
    <source>
        <dbReference type="EMBL" id="TSD62523.1"/>
    </source>
</evidence>
<reference evidence="3 4" key="1">
    <citation type="submission" date="2019-07" db="EMBL/GenBank/DDBJ databases">
        <authorList>
            <person name="Zhao L.H."/>
        </authorList>
    </citation>
    <scope>NUCLEOTIDE SEQUENCE [LARGE SCALE GENOMIC DNA]</scope>
    <source>
        <strain evidence="3 4">Co35</strain>
    </source>
</reference>
<organism evidence="3 4">
    <name type="scientific">Aeromicrobium piscarium</name>
    <dbReference type="NCBI Taxonomy" id="2590901"/>
    <lineage>
        <taxon>Bacteria</taxon>
        <taxon>Bacillati</taxon>
        <taxon>Actinomycetota</taxon>
        <taxon>Actinomycetes</taxon>
        <taxon>Propionibacteriales</taxon>
        <taxon>Nocardioidaceae</taxon>
        <taxon>Aeromicrobium</taxon>
    </lineage>
</organism>
<feature type="transmembrane region" description="Helical" evidence="2">
    <location>
        <begin position="65"/>
        <end position="88"/>
    </location>
</feature>
<comment type="caution">
    <text evidence="3">The sequence shown here is derived from an EMBL/GenBank/DDBJ whole genome shotgun (WGS) entry which is preliminary data.</text>
</comment>
<gene>
    <name evidence="3" type="ORF">FNM00_11235</name>
</gene>
<dbReference type="AlphaFoldDB" id="A0A554S867"/>
<proteinExistence type="predicted"/>
<feature type="transmembrane region" description="Helical" evidence="2">
    <location>
        <begin position="287"/>
        <end position="320"/>
    </location>
</feature>
<evidence type="ECO:0008006" key="5">
    <source>
        <dbReference type="Google" id="ProtNLM"/>
    </source>
</evidence>
<protein>
    <recommendedName>
        <fullName evidence="5">DUF4064 domain-containing protein</fullName>
    </recommendedName>
</protein>
<keyword evidence="2" id="KW-0472">Membrane</keyword>
<evidence type="ECO:0000313" key="4">
    <source>
        <dbReference type="Proteomes" id="UP000316988"/>
    </source>
</evidence>